<dbReference type="EMBL" id="HBUF01363855">
    <property type="protein sequence ID" value="CAG6722471.1"/>
    <property type="molecule type" value="Transcribed_RNA"/>
</dbReference>
<evidence type="ECO:0000313" key="1">
    <source>
        <dbReference type="EMBL" id="CAG6722471.1"/>
    </source>
</evidence>
<protein>
    <submittedName>
        <fullName evidence="1">Uncharacterized protein</fullName>
    </submittedName>
</protein>
<accession>A0A8D8VJE3</accession>
<organism evidence="1">
    <name type="scientific">Cacopsylla melanoneura</name>
    <dbReference type="NCBI Taxonomy" id="428564"/>
    <lineage>
        <taxon>Eukaryota</taxon>
        <taxon>Metazoa</taxon>
        <taxon>Ecdysozoa</taxon>
        <taxon>Arthropoda</taxon>
        <taxon>Hexapoda</taxon>
        <taxon>Insecta</taxon>
        <taxon>Pterygota</taxon>
        <taxon>Neoptera</taxon>
        <taxon>Paraneoptera</taxon>
        <taxon>Hemiptera</taxon>
        <taxon>Sternorrhyncha</taxon>
        <taxon>Psylloidea</taxon>
        <taxon>Psyllidae</taxon>
        <taxon>Psyllinae</taxon>
        <taxon>Cacopsylla</taxon>
    </lineage>
</organism>
<name>A0A8D8VJE3_9HEMI</name>
<reference evidence="1" key="1">
    <citation type="submission" date="2021-05" db="EMBL/GenBank/DDBJ databases">
        <authorList>
            <person name="Alioto T."/>
            <person name="Alioto T."/>
            <person name="Gomez Garrido J."/>
        </authorList>
    </citation>
    <scope>NUCLEOTIDE SEQUENCE</scope>
</reference>
<proteinExistence type="predicted"/>
<dbReference type="AlphaFoldDB" id="A0A8D8VJE3"/>
<sequence>MADNEAENKEDIPNLEDNVEEELEFGDNTDEVDDDILDTISMKEENSDGSLLDNVYIEKRLDDYITYEEYLKEMKKLKEYFKKKGKKDYLGGDWDIESYYEQAAEEAKEGYSG</sequence>